<name>A0A8J8SUQ8_HALGN</name>
<dbReference type="AlphaFoldDB" id="A0A8J8SUQ8"/>
<evidence type="ECO:0000313" key="2">
    <source>
        <dbReference type="Proteomes" id="UP000785679"/>
    </source>
</evidence>
<protein>
    <submittedName>
        <fullName evidence="1">Uncharacterized protein</fullName>
    </submittedName>
</protein>
<reference evidence="1" key="1">
    <citation type="submission" date="2019-06" db="EMBL/GenBank/DDBJ databases">
        <authorList>
            <person name="Zheng W."/>
        </authorList>
    </citation>
    <scope>NUCLEOTIDE SEQUENCE</scope>
    <source>
        <strain evidence="1">QDHG01</strain>
    </source>
</reference>
<accession>A0A8J8SUQ8</accession>
<dbReference type="EMBL" id="RRYP01029745">
    <property type="protein sequence ID" value="TNV71582.1"/>
    <property type="molecule type" value="Genomic_DNA"/>
</dbReference>
<keyword evidence="2" id="KW-1185">Reference proteome</keyword>
<comment type="caution">
    <text evidence="1">The sequence shown here is derived from an EMBL/GenBank/DDBJ whole genome shotgun (WGS) entry which is preliminary data.</text>
</comment>
<organism evidence="1 2">
    <name type="scientific">Halteria grandinella</name>
    <dbReference type="NCBI Taxonomy" id="5974"/>
    <lineage>
        <taxon>Eukaryota</taxon>
        <taxon>Sar</taxon>
        <taxon>Alveolata</taxon>
        <taxon>Ciliophora</taxon>
        <taxon>Intramacronucleata</taxon>
        <taxon>Spirotrichea</taxon>
        <taxon>Stichotrichia</taxon>
        <taxon>Sporadotrichida</taxon>
        <taxon>Halteriidae</taxon>
        <taxon>Halteria</taxon>
    </lineage>
</organism>
<evidence type="ECO:0000313" key="1">
    <source>
        <dbReference type="EMBL" id="TNV71582.1"/>
    </source>
</evidence>
<sequence>MSGKDFVLGKVFQLYRVCGFDRYDRLLSRVSECTIMHQSTRIRLLVDSLHVGHESGYAFRNDRSPASSACGG</sequence>
<proteinExistence type="predicted"/>
<dbReference type="Proteomes" id="UP000785679">
    <property type="component" value="Unassembled WGS sequence"/>
</dbReference>
<gene>
    <name evidence="1" type="ORF">FGO68_gene15026</name>
</gene>